<accession>A0A4V1IQZ0</accession>
<dbReference type="AlphaFoldDB" id="A0A4V1IQZ0"/>
<gene>
    <name evidence="2" type="ORF">BDK51DRAFT_43110</name>
</gene>
<evidence type="ECO:0000256" key="1">
    <source>
        <dbReference type="SAM" id="MobiDB-lite"/>
    </source>
</evidence>
<feature type="region of interest" description="Disordered" evidence="1">
    <location>
        <begin position="1"/>
        <end position="44"/>
    </location>
</feature>
<feature type="compositionally biased region" description="Polar residues" evidence="1">
    <location>
        <begin position="7"/>
        <end position="19"/>
    </location>
</feature>
<feature type="compositionally biased region" description="Polar residues" evidence="1">
    <location>
        <begin position="376"/>
        <end position="385"/>
    </location>
</feature>
<reference evidence="3" key="1">
    <citation type="journal article" date="2018" name="Nat. Microbiol.">
        <title>Leveraging single-cell genomics to expand the fungal tree of life.</title>
        <authorList>
            <person name="Ahrendt S.R."/>
            <person name="Quandt C.A."/>
            <person name="Ciobanu D."/>
            <person name="Clum A."/>
            <person name="Salamov A."/>
            <person name="Andreopoulos B."/>
            <person name="Cheng J.F."/>
            <person name="Woyke T."/>
            <person name="Pelin A."/>
            <person name="Henrissat B."/>
            <person name="Reynolds N.K."/>
            <person name="Benny G.L."/>
            <person name="Smith M.E."/>
            <person name="James T.Y."/>
            <person name="Grigoriev I.V."/>
        </authorList>
    </citation>
    <scope>NUCLEOTIDE SEQUENCE [LARGE SCALE GENOMIC DNA]</scope>
</reference>
<keyword evidence="3" id="KW-1185">Reference proteome</keyword>
<sequence>MPRCSWSFETKQSSSSPPDQTAAKFTPWRSSSPSEQTDYKLPFPSSLPPSSDLFVRVQVPLTRGPSARLALCRRIHAPPGFDKTQKLLTPHFPSTPDGYTGFPCAASPDAHQRMHSFAMDRPPDGPRSFVVVSCITPETRVVAQCMSKAPKVGLVVGENGVLQDGGDRVIDGGSAGVLARMISSGPYCWRLKYPRPWTETQGRGHLHNERLTSPLAPRRSLIAAAAPSTQSFEGIEGPPRISLFASWLRIWPFKFRQIHPFVLITVVSARRRAGGIEHAERLAEAVGDHEMDVLLNVGPRNAPTGEERGSGCHRSSATTEIPGTLKIRPRFVAKTRERAAVGKSRILELLKWCARVRRRERSYRGAMGNPRVRASVPSTSTSCPLSINGRLPRPHARIPPPVIRSGGSRDDTYCRRKGDHYRPANISDDDRDRYDRSATKMPPRPAMYLLSLRPFFHNRDQSLPSFHRTPT</sequence>
<feature type="compositionally biased region" description="Basic and acidic residues" evidence="1">
    <location>
        <begin position="407"/>
        <end position="438"/>
    </location>
</feature>
<dbReference type="Proteomes" id="UP000269721">
    <property type="component" value="Unassembled WGS sequence"/>
</dbReference>
<protein>
    <submittedName>
        <fullName evidence="2">Uncharacterized protein</fullName>
    </submittedName>
</protein>
<feature type="region of interest" description="Disordered" evidence="1">
    <location>
        <begin position="369"/>
        <end position="441"/>
    </location>
</feature>
<organism evidence="2 3">
    <name type="scientific">Blyttiomyces helicus</name>
    <dbReference type="NCBI Taxonomy" id="388810"/>
    <lineage>
        <taxon>Eukaryota</taxon>
        <taxon>Fungi</taxon>
        <taxon>Fungi incertae sedis</taxon>
        <taxon>Chytridiomycota</taxon>
        <taxon>Chytridiomycota incertae sedis</taxon>
        <taxon>Chytridiomycetes</taxon>
        <taxon>Chytridiomycetes incertae sedis</taxon>
        <taxon>Blyttiomyces</taxon>
    </lineage>
</organism>
<evidence type="ECO:0000313" key="3">
    <source>
        <dbReference type="Proteomes" id="UP000269721"/>
    </source>
</evidence>
<proteinExistence type="predicted"/>
<name>A0A4V1IQZ0_9FUNG</name>
<evidence type="ECO:0000313" key="2">
    <source>
        <dbReference type="EMBL" id="RKO88227.1"/>
    </source>
</evidence>
<dbReference type="EMBL" id="KZ996854">
    <property type="protein sequence ID" value="RKO88227.1"/>
    <property type="molecule type" value="Genomic_DNA"/>
</dbReference>